<sequence>MLNKIWRYSHFYLTVFSFLFLLLASITGCFLAFEPIQKKLQPHYIENAEDISVAQLIDTLKNKYDEVLDVEVDKNYFVKASVFSMENDVDGQFYINPFNGNKIANIKAKGAFFEFLTNFHRSLFLKTPGRIFVGISCFLLFLIAITGLLLAIKRQGGFWKFCSKIINDKSIQYNHVTLGRLLLIPIIILALSGTYLSMERFSLLPEIKSIVTQQESVSKQTIPFSDFPVFNSTTLNDVKKIEFPFSTDEEDYFILYLKDKELTIHQKTGDIVQTTHYPFTKILSVLSFNLHTGAGSIIWSLVLFISSLAILYFMYSGSIIAFKRMRSKTKNKYNANQAHFVILIGSENGGTKRLGKTLQQSLIKAGKKVFLDDLNNYKSYPNIKQLIIITSTYGDGEPPNNANLFLNKLQETEISNPFTCHVIGLGSLSYSKFCEFAKSIQNQVVLQNQITVPEKNPLLIHNQNYETFRNWVLEWATSLNLNLEIPKLLASKKQKETVFKVVEKQNIIDDYDETFKLTLKSQKPRRKFFPGDLLGVTPPNETSERLYSIGKNSKGDLLMSIKKHSHGVCSNYLNDLKLNQELKVTIQKNKAFHFPKKSKQVILIANGTGIAPFLGMIHQKTKATINLYWGTRTKTSEELYKAQILEALQKKTLQTYDVVFSKEESPYCYVQDIIARDEKDIVKTLLSGGTIMLCGLITMRDGVFLLLEKICSRNNLSALEVYKNKGQILTDCY</sequence>
<dbReference type="InterPro" id="IPR008254">
    <property type="entry name" value="Flavodoxin/NO_synth"/>
</dbReference>
<dbReference type="InterPro" id="IPR001709">
    <property type="entry name" value="Flavoprot_Pyr_Nucl_cyt_Rdtase"/>
</dbReference>
<dbReference type="SUPFAM" id="SSF52218">
    <property type="entry name" value="Flavoproteins"/>
    <property type="match status" value="1"/>
</dbReference>
<feature type="transmembrane region" description="Helical" evidence="3">
    <location>
        <begin position="173"/>
        <end position="196"/>
    </location>
</feature>
<dbReference type="InterPro" id="IPR039261">
    <property type="entry name" value="FNR_nucleotide-bd"/>
</dbReference>
<evidence type="ECO:0000259" key="4">
    <source>
        <dbReference type="PROSITE" id="PS50902"/>
    </source>
</evidence>
<proteinExistence type="predicted"/>
<dbReference type="InterPro" id="IPR017927">
    <property type="entry name" value="FAD-bd_FR_type"/>
</dbReference>
<name>A0ABW5JXF7_9FLAO</name>
<dbReference type="Pfam" id="PF00970">
    <property type="entry name" value="FAD_binding_6"/>
    <property type="match status" value="1"/>
</dbReference>
<dbReference type="PRINTS" id="PR00371">
    <property type="entry name" value="FPNCR"/>
</dbReference>
<dbReference type="PROSITE" id="PS51384">
    <property type="entry name" value="FAD_FR"/>
    <property type="match status" value="1"/>
</dbReference>
<dbReference type="SUPFAM" id="SSF63380">
    <property type="entry name" value="Riboflavin synthase domain-like"/>
    <property type="match status" value="1"/>
</dbReference>
<dbReference type="InterPro" id="IPR005625">
    <property type="entry name" value="PepSY-ass_TM"/>
</dbReference>
<dbReference type="Pfam" id="PF00258">
    <property type="entry name" value="Flavodoxin_1"/>
    <property type="match status" value="1"/>
</dbReference>
<dbReference type="Gene3D" id="3.40.50.80">
    <property type="entry name" value="Nucleotide-binding domain of ferredoxin-NADP reductase (FNR) module"/>
    <property type="match status" value="1"/>
</dbReference>
<dbReference type="PROSITE" id="PS50902">
    <property type="entry name" value="FLAVODOXIN_LIKE"/>
    <property type="match status" value="1"/>
</dbReference>
<dbReference type="PROSITE" id="PS51257">
    <property type="entry name" value="PROKAR_LIPOPROTEIN"/>
    <property type="match status" value="1"/>
</dbReference>
<keyword evidence="1" id="KW-0285">Flavoprotein</keyword>
<feature type="transmembrane region" description="Helical" evidence="3">
    <location>
        <begin position="12"/>
        <end position="33"/>
    </location>
</feature>
<dbReference type="EC" id="1.6.2.4" evidence="2"/>
<keyword evidence="7" id="KW-1185">Reference proteome</keyword>
<organism evidence="6 7">
    <name type="scientific">Gelatiniphilus marinus</name>
    <dbReference type="NCBI Taxonomy" id="1759464"/>
    <lineage>
        <taxon>Bacteria</taxon>
        <taxon>Pseudomonadati</taxon>
        <taxon>Bacteroidota</taxon>
        <taxon>Flavobacteriia</taxon>
        <taxon>Flavobacteriales</taxon>
        <taxon>Flavobacteriaceae</taxon>
        <taxon>Gelatiniphilus</taxon>
    </lineage>
</organism>
<dbReference type="SUPFAM" id="SSF52343">
    <property type="entry name" value="Ferredoxin reductase-like, C-terminal NADP-linked domain"/>
    <property type="match status" value="1"/>
</dbReference>
<dbReference type="RefSeq" id="WP_388021193.1">
    <property type="nucleotide sequence ID" value="NZ_JBHUDT010000012.1"/>
</dbReference>
<comment type="caution">
    <text evidence="6">The sequence shown here is derived from an EMBL/GenBank/DDBJ whole genome shotgun (WGS) entry which is preliminary data.</text>
</comment>
<protein>
    <recommendedName>
        <fullName evidence="2">NADPH--hemoprotein reductase</fullName>
        <ecNumber evidence="2">1.6.2.4</ecNumber>
    </recommendedName>
</protein>
<gene>
    <name evidence="6" type="ORF">ACFSQS_15940</name>
</gene>
<dbReference type="Gene3D" id="3.40.50.360">
    <property type="match status" value="1"/>
</dbReference>
<evidence type="ECO:0000256" key="3">
    <source>
        <dbReference type="SAM" id="Phobius"/>
    </source>
</evidence>
<dbReference type="InterPro" id="IPR029039">
    <property type="entry name" value="Flavoprotein-like_sf"/>
</dbReference>
<reference evidence="7" key="1">
    <citation type="journal article" date="2019" name="Int. J. Syst. Evol. Microbiol.">
        <title>The Global Catalogue of Microorganisms (GCM) 10K type strain sequencing project: providing services to taxonomists for standard genome sequencing and annotation.</title>
        <authorList>
            <consortium name="The Broad Institute Genomics Platform"/>
            <consortium name="The Broad Institute Genome Sequencing Center for Infectious Disease"/>
            <person name="Wu L."/>
            <person name="Ma J."/>
        </authorList>
    </citation>
    <scope>NUCLEOTIDE SEQUENCE [LARGE SCALE GENOMIC DNA]</scope>
    <source>
        <strain evidence="7">KCTC 42903</strain>
    </source>
</reference>
<dbReference type="Gene3D" id="2.40.30.10">
    <property type="entry name" value="Translation factors"/>
    <property type="match status" value="1"/>
</dbReference>
<dbReference type="Pfam" id="PF03929">
    <property type="entry name" value="PepSY_TM"/>
    <property type="match status" value="1"/>
</dbReference>
<feature type="domain" description="Flavodoxin-like" evidence="4">
    <location>
        <begin position="340"/>
        <end position="480"/>
    </location>
</feature>
<feature type="transmembrane region" description="Helical" evidence="3">
    <location>
        <begin position="297"/>
        <end position="322"/>
    </location>
</feature>
<evidence type="ECO:0000313" key="7">
    <source>
        <dbReference type="Proteomes" id="UP001597441"/>
    </source>
</evidence>
<dbReference type="PANTHER" id="PTHR19384">
    <property type="entry name" value="NITRIC OXIDE SYNTHASE-RELATED"/>
    <property type="match status" value="1"/>
</dbReference>
<dbReference type="Pfam" id="PF00175">
    <property type="entry name" value="NAD_binding_1"/>
    <property type="match status" value="1"/>
</dbReference>
<keyword evidence="3" id="KW-0472">Membrane</keyword>
<keyword evidence="3" id="KW-0812">Transmembrane</keyword>
<evidence type="ECO:0000256" key="1">
    <source>
        <dbReference type="ARBA" id="ARBA00022630"/>
    </source>
</evidence>
<dbReference type="InterPro" id="IPR001433">
    <property type="entry name" value="OxRdtase_FAD/NAD-bd"/>
</dbReference>
<dbReference type="Proteomes" id="UP001597441">
    <property type="component" value="Unassembled WGS sequence"/>
</dbReference>
<keyword evidence="3" id="KW-1133">Transmembrane helix</keyword>
<feature type="transmembrane region" description="Helical" evidence="3">
    <location>
        <begin position="131"/>
        <end position="152"/>
    </location>
</feature>
<dbReference type="InterPro" id="IPR008333">
    <property type="entry name" value="Cbr1-like_FAD-bd_dom"/>
</dbReference>
<evidence type="ECO:0000256" key="2">
    <source>
        <dbReference type="ARBA" id="ARBA00023797"/>
    </source>
</evidence>
<dbReference type="PANTHER" id="PTHR19384:SF17">
    <property type="entry name" value="NADPH--CYTOCHROME P450 REDUCTASE"/>
    <property type="match status" value="1"/>
</dbReference>
<dbReference type="EMBL" id="JBHULK010000013">
    <property type="protein sequence ID" value="MFD2536602.1"/>
    <property type="molecule type" value="Genomic_DNA"/>
</dbReference>
<dbReference type="InterPro" id="IPR017938">
    <property type="entry name" value="Riboflavin_synthase-like_b-brl"/>
</dbReference>
<evidence type="ECO:0000259" key="5">
    <source>
        <dbReference type="PROSITE" id="PS51384"/>
    </source>
</evidence>
<accession>A0ABW5JXF7</accession>
<evidence type="ECO:0000313" key="6">
    <source>
        <dbReference type="EMBL" id="MFD2536602.1"/>
    </source>
</evidence>
<feature type="domain" description="FAD-binding FR-type" evidence="5">
    <location>
        <begin position="494"/>
        <end position="595"/>
    </location>
</feature>